<evidence type="ECO:0000256" key="7">
    <source>
        <dbReference type="ARBA" id="ARBA00029435"/>
    </source>
</evidence>
<keyword evidence="6" id="KW-0472">Membrane</keyword>
<dbReference type="PANTHER" id="PTHR10868:SF1">
    <property type="entry name" value="SIGMA NON-OPIOID INTRACELLULAR RECEPTOR 1"/>
    <property type="match status" value="1"/>
</dbReference>
<dbReference type="GO" id="GO:0000247">
    <property type="term" value="F:C-8 sterol isomerase activity"/>
    <property type="evidence" value="ECO:0007669"/>
    <property type="project" value="EnsemblFungi"/>
</dbReference>
<dbReference type="Proteomes" id="UP000095009">
    <property type="component" value="Unassembled WGS sequence"/>
</dbReference>
<dbReference type="InterPro" id="IPR006716">
    <property type="entry name" value="ERG2_sigma1_rcpt-like"/>
</dbReference>
<dbReference type="Pfam" id="PF04622">
    <property type="entry name" value="ERG2_Sigma1R"/>
    <property type="match status" value="1"/>
</dbReference>
<organism evidence="9 10">
    <name type="scientific">Nadsonia fulvescens var. elongata DSM 6958</name>
    <dbReference type="NCBI Taxonomy" id="857566"/>
    <lineage>
        <taxon>Eukaryota</taxon>
        <taxon>Fungi</taxon>
        <taxon>Dikarya</taxon>
        <taxon>Ascomycota</taxon>
        <taxon>Saccharomycotina</taxon>
        <taxon>Dipodascomycetes</taxon>
        <taxon>Dipodascales</taxon>
        <taxon>Dipodascales incertae sedis</taxon>
        <taxon>Nadsonia</taxon>
    </lineage>
</organism>
<keyword evidence="4" id="KW-0256">Endoplasmic reticulum</keyword>
<sequence length="218" mass="24451">MKTFGIVSLLVLGVYSIFNYVFVNHLSNSYVFDKVRLQELSQQAINNNPDGNATNIFLDLSDLLVKEYPEWINPLNFDDWVFNTAGGAMGSMFLLHASVSEYLIIFGTGTGTEGHTGIHFADDYFTMLAGKQLAYYPGQIEPSVYLPGDQHHLPKGHAKQYAMCSNSWALELAQGWIPAMLPFGFLQTFTSTMDLYSLYKTVEITAIDITKNLFKGKF</sequence>
<dbReference type="OrthoDB" id="347124at2759"/>
<comment type="function">
    <text evidence="8">Catalyzes the reaction which results in unsaturation at C-7 in the B ring of sterols.</text>
</comment>
<comment type="subcellular location">
    <subcellularLocation>
        <location evidence="1">Endoplasmic reticulum membrane</location>
    </subcellularLocation>
</comment>
<dbReference type="GO" id="GO:0006696">
    <property type="term" value="P:ergosterol biosynthetic process"/>
    <property type="evidence" value="ECO:0007669"/>
    <property type="project" value="EnsemblFungi"/>
</dbReference>
<accession>A0A1E3PNP2</accession>
<comment type="pathway">
    <text evidence="7 8">Steroid metabolism; ergosterol biosynthesis.</text>
</comment>
<evidence type="ECO:0000256" key="8">
    <source>
        <dbReference type="RuleBase" id="RU368083"/>
    </source>
</evidence>
<evidence type="ECO:0000256" key="1">
    <source>
        <dbReference type="ARBA" id="ARBA00004586"/>
    </source>
</evidence>
<evidence type="ECO:0000256" key="5">
    <source>
        <dbReference type="ARBA" id="ARBA00022989"/>
    </source>
</evidence>
<dbReference type="PANTHER" id="PTHR10868">
    <property type="entry name" value="SIGMA 1-TYPE OPIOID RECEPTOR-RELATED"/>
    <property type="match status" value="1"/>
</dbReference>
<comment type="similarity">
    <text evidence="2 8">Belongs to the ERG2 family.</text>
</comment>
<evidence type="ECO:0000256" key="2">
    <source>
        <dbReference type="ARBA" id="ARBA00007141"/>
    </source>
</evidence>
<evidence type="ECO:0000256" key="6">
    <source>
        <dbReference type="ARBA" id="ARBA00023136"/>
    </source>
</evidence>
<dbReference type="GO" id="GO:0005789">
    <property type="term" value="C:endoplasmic reticulum membrane"/>
    <property type="evidence" value="ECO:0007669"/>
    <property type="project" value="UniProtKB-SubCell"/>
</dbReference>
<dbReference type="EC" id="5.-.-.-" evidence="8"/>
<evidence type="ECO:0000256" key="4">
    <source>
        <dbReference type="ARBA" id="ARBA00022824"/>
    </source>
</evidence>
<keyword evidence="9" id="KW-0675">Receptor</keyword>
<dbReference type="STRING" id="857566.A0A1E3PNP2"/>
<keyword evidence="5" id="KW-1133">Transmembrane helix</keyword>
<evidence type="ECO:0000313" key="9">
    <source>
        <dbReference type="EMBL" id="ODQ66910.1"/>
    </source>
</evidence>
<gene>
    <name evidence="9" type="ORF">NADFUDRAFT_81571</name>
</gene>
<dbReference type="EMBL" id="KV454407">
    <property type="protein sequence ID" value="ODQ66910.1"/>
    <property type="molecule type" value="Genomic_DNA"/>
</dbReference>
<dbReference type="UniPathway" id="UPA00768"/>
<proteinExistence type="inferred from homology"/>
<protein>
    <recommendedName>
        <fullName evidence="8">C-8 sterol isomerase</fullName>
        <ecNumber evidence="8">5.-.-.-</ecNumber>
    </recommendedName>
    <alternativeName>
        <fullName evidence="8">Delta-8--delta-7 sterol isomerase</fullName>
    </alternativeName>
</protein>
<reference evidence="9 10" key="1">
    <citation type="journal article" date="2016" name="Proc. Natl. Acad. Sci. U.S.A.">
        <title>Comparative genomics of biotechnologically important yeasts.</title>
        <authorList>
            <person name="Riley R."/>
            <person name="Haridas S."/>
            <person name="Wolfe K.H."/>
            <person name="Lopes M.R."/>
            <person name="Hittinger C.T."/>
            <person name="Goeker M."/>
            <person name="Salamov A.A."/>
            <person name="Wisecaver J.H."/>
            <person name="Long T.M."/>
            <person name="Calvey C.H."/>
            <person name="Aerts A.L."/>
            <person name="Barry K.W."/>
            <person name="Choi C."/>
            <person name="Clum A."/>
            <person name="Coughlan A.Y."/>
            <person name="Deshpande S."/>
            <person name="Douglass A.P."/>
            <person name="Hanson S.J."/>
            <person name="Klenk H.-P."/>
            <person name="LaButti K.M."/>
            <person name="Lapidus A."/>
            <person name="Lindquist E.A."/>
            <person name="Lipzen A.M."/>
            <person name="Meier-Kolthoff J.P."/>
            <person name="Ohm R.A."/>
            <person name="Otillar R.P."/>
            <person name="Pangilinan J.L."/>
            <person name="Peng Y."/>
            <person name="Rokas A."/>
            <person name="Rosa C.A."/>
            <person name="Scheuner C."/>
            <person name="Sibirny A.A."/>
            <person name="Slot J.C."/>
            <person name="Stielow J.B."/>
            <person name="Sun H."/>
            <person name="Kurtzman C.P."/>
            <person name="Blackwell M."/>
            <person name="Grigoriev I.V."/>
            <person name="Jeffries T.W."/>
        </authorList>
    </citation>
    <scope>NUCLEOTIDE SEQUENCE [LARGE SCALE GENOMIC DNA]</scope>
    <source>
        <strain evidence="9 10">DSM 6958</strain>
    </source>
</reference>
<keyword evidence="10" id="KW-1185">Reference proteome</keyword>
<evidence type="ECO:0000313" key="10">
    <source>
        <dbReference type="Proteomes" id="UP000095009"/>
    </source>
</evidence>
<dbReference type="AlphaFoldDB" id="A0A1E3PNP2"/>
<keyword evidence="3" id="KW-0812">Transmembrane</keyword>
<evidence type="ECO:0000256" key="3">
    <source>
        <dbReference type="ARBA" id="ARBA00022692"/>
    </source>
</evidence>
<name>A0A1E3PNP2_9ASCO</name>